<dbReference type="SUPFAM" id="SSF69322">
    <property type="entry name" value="Tricorn protease domain 2"/>
    <property type="match status" value="1"/>
</dbReference>
<dbReference type="AlphaFoldDB" id="A0A0K0F0I3"/>
<reference evidence="2" key="2">
    <citation type="submission" date="2015-08" db="UniProtKB">
        <authorList>
            <consortium name="WormBaseParasite"/>
        </authorList>
    </citation>
    <scope>IDENTIFICATION</scope>
</reference>
<accession>A0A0K0F0I3</accession>
<dbReference type="Gene3D" id="2.130.10.10">
    <property type="entry name" value="YVTN repeat-like/Quinoprotein amine dehydrogenase"/>
    <property type="match status" value="1"/>
</dbReference>
<reference evidence="1" key="1">
    <citation type="submission" date="2014-07" db="EMBL/GenBank/DDBJ databases">
        <authorList>
            <person name="Martin A.A"/>
            <person name="De Silva N."/>
        </authorList>
    </citation>
    <scope>NUCLEOTIDE SEQUENCE</scope>
</reference>
<protein>
    <submittedName>
        <fullName evidence="2">WD_REPEATS_REGION domain-containing protein</fullName>
    </submittedName>
</protein>
<organism evidence="1 2">
    <name type="scientific">Strongyloides venezuelensis</name>
    <name type="common">Threadworm</name>
    <dbReference type="NCBI Taxonomy" id="75913"/>
    <lineage>
        <taxon>Eukaryota</taxon>
        <taxon>Metazoa</taxon>
        <taxon>Ecdysozoa</taxon>
        <taxon>Nematoda</taxon>
        <taxon>Chromadorea</taxon>
        <taxon>Rhabditida</taxon>
        <taxon>Tylenchina</taxon>
        <taxon>Panagrolaimomorpha</taxon>
        <taxon>Strongyloidoidea</taxon>
        <taxon>Strongyloididae</taxon>
        <taxon>Strongyloides</taxon>
    </lineage>
</organism>
<dbReference type="WBParaSite" id="SVE_0229700.1">
    <property type="protein sequence ID" value="SVE_0229700.1"/>
    <property type="gene ID" value="SVE_0229700"/>
</dbReference>
<proteinExistence type="predicted"/>
<dbReference type="InterPro" id="IPR015943">
    <property type="entry name" value="WD40/YVTN_repeat-like_dom_sf"/>
</dbReference>
<dbReference type="Proteomes" id="UP000035680">
    <property type="component" value="Unassembled WGS sequence"/>
</dbReference>
<evidence type="ECO:0000313" key="2">
    <source>
        <dbReference type="WBParaSite" id="SVE_0229700.1"/>
    </source>
</evidence>
<keyword evidence="1" id="KW-1185">Reference proteome</keyword>
<name>A0A0K0F0I3_STRVS</name>
<evidence type="ECO:0000313" key="1">
    <source>
        <dbReference type="Proteomes" id="UP000035680"/>
    </source>
</evidence>
<sequence>MFSNVKVLKEIIDCIPQSVDFGFTAVDICYIKTTSDYLIFISKNGIIFPFFTSNCQYKCLPYIKFPTKSGTVSGISVEDKLNYIAIGFDSGVVYILKLDGNCKPLKIDGIHDGKSIVDMIWSEDGNYLYIGDNWGHITLIIINWISRIIQYKYLCIDGMPIVKMVVKKNENKLFYITNFSFVSLDLSDIHNIQRKVFNFEDDREELEYRGLLFLNFTNTEQLNEVNVIDNEGFVYVFNLNNRKLKKQYSLDGCENIENCCLIPDKGIIFKEYRCLKYFVFEEVNDELILSPNSVWSIENLNQVSFPLLNEDDEDLYNIIDICYHKENEILFCLIKPGICIAFSENSKNSLFIEELCIQENTKSEFLLTTEILNFTASTTKELIDKKMPSVLAKLDKIKNVASDKVVEKLEEARDGKFNDYIELPNTSLEMVYPFSVFNELNDNEEDSIKLCVSKKPVKVKKNKKSYDKKLPSIEYSNENISECSDNFLKLIEVSNTIINNTRPVRKKIPELSKEPFVEIKTNYEYELEYQQYLLNNLLLKDDSNKKITLDEECSSISIRSGESLKIKPFSISMVNDKMKDDKLLNTSKCEIKNYVNLSCHSISWNYFSLPYQIRSFTITSNFLITTSTNEWRCDYIDLTSDKKWKKCINYPNDIIRSNHSGTLLWKITKGKAFSPQCDNISNLSYIFSDYCDWKCQTPNDYVYDASFIDDDVWYLTRQGPFVKMNLPTMNILYHTPIKCNKNIVFDKISASSNGVWVLSTGKCIIYARVGLQKCQMGVEWIKVKSIKRIPYNIVSIALHATFAFALDSSGCLWMLPDVTKKNALGSKKGWYKMYFDFILPKNTILMSDIDVSSKGMFIKNGCKFFYTSSGFINAHQFFSYDNNLTFYNFQKISNLSSNEIVLLHTNGDFYIFNTIDKKYNVINSDSIENYNDNKNINKIMMSNTNNIFFLNSSGSLWIHQKPSSLNYMSLNKWELLSFNEIIDDNGTVTDFTLVNDILFIIINNRYLYKYHLTTRQISHYPDLPEEVEDCSVFVSKTTSIIVIGDKKKFIYFSYSSKNNNWIKINNNSYDELISKIVIGDNVIWGLSQKLGSLYYLENFDETVNPKGDRWRKAIDIKIIDIALNLDDGNELLILDKKGILKKHDIISLHLPFNDSLNFTIPSSEKSIIYQEYISSLNVNSSPLKNNIQSQDINVDDDALNSISINSFLEIVPKIARKTISGVTSKIFNH</sequence>